<gene>
    <name evidence="9" type="ordered locus">Spirs_1743</name>
</gene>
<dbReference type="KEGG" id="ssm:Spirs_1743"/>
<evidence type="ECO:0000256" key="6">
    <source>
        <dbReference type="ARBA" id="ARBA00023136"/>
    </source>
</evidence>
<keyword evidence="4 7" id="KW-0812">Transmembrane</keyword>
<feature type="transmembrane region" description="Helical" evidence="8">
    <location>
        <begin position="12"/>
        <end position="32"/>
    </location>
</feature>
<dbReference type="GO" id="GO:0005886">
    <property type="term" value="C:plasma membrane"/>
    <property type="evidence" value="ECO:0007669"/>
    <property type="project" value="UniProtKB-SubCell"/>
</dbReference>
<dbReference type="STRING" id="573413.Spirs_1743"/>
<sequence>MMNFSPPRQRKQSINMTSLIDVVFILLIFFMIASRFEKPAIKVDLPNASSGETIDREVLAVTIDAESRVYLEGKPVDPAAFKARIAPRLAQNPELTAALYCDGEVPFQAVVEVMDRLKSAGVRHAAIRHDRQR</sequence>
<dbReference type="RefSeq" id="WP_013254333.1">
    <property type="nucleotide sequence ID" value="NC_014364.1"/>
</dbReference>
<keyword evidence="3" id="KW-1003">Cell membrane</keyword>
<dbReference type="Pfam" id="PF02472">
    <property type="entry name" value="ExbD"/>
    <property type="match status" value="1"/>
</dbReference>
<evidence type="ECO:0000313" key="9">
    <source>
        <dbReference type="EMBL" id="ADK80869.1"/>
    </source>
</evidence>
<dbReference type="AlphaFoldDB" id="E1R6A4"/>
<name>E1R6A4_SEDSS</name>
<evidence type="ECO:0000256" key="5">
    <source>
        <dbReference type="ARBA" id="ARBA00022989"/>
    </source>
</evidence>
<evidence type="ECO:0000256" key="4">
    <source>
        <dbReference type="ARBA" id="ARBA00022692"/>
    </source>
</evidence>
<dbReference type="Gene3D" id="3.30.420.270">
    <property type="match status" value="1"/>
</dbReference>
<dbReference type="HOGENOM" id="CLU_085305_3_5_12"/>
<keyword evidence="10" id="KW-1185">Reference proteome</keyword>
<evidence type="ECO:0000256" key="2">
    <source>
        <dbReference type="ARBA" id="ARBA00005811"/>
    </source>
</evidence>
<protein>
    <submittedName>
        <fullName evidence="9">Biopolymer transport protein ExbD/TolR</fullName>
    </submittedName>
</protein>
<dbReference type="PANTHER" id="PTHR30558">
    <property type="entry name" value="EXBD MEMBRANE COMPONENT OF PMF-DRIVEN MACROMOLECULE IMPORT SYSTEM"/>
    <property type="match status" value="1"/>
</dbReference>
<dbReference type="EMBL" id="CP002116">
    <property type="protein sequence ID" value="ADK80869.1"/>
    <property type="molecule type" value="Genomic_DNA"/>
</dbReference>
<evidence type="ECO:0000256" key="1">
    <source>
        <dbReference type="ARBA" id="ARBA00004162"/>
    </source>
</evidence>
<dbReference type="InterPro" id="IPR003400">
    <property type="entry name" value="ExbD"/>
</dbReference>
<comment type="subcellular location">
    <subcellularLocation>
        <location evidence="1">Cell membrane</location>
        <topology evidence="1">Single-pass membrane protein</topology>
    </subcellularLocation>
    <subcellularLocation>
        <location evidence="7">Cell membrane</location>
        <topology evidence="7">Single-pass type II membrane protein</topology>
    </subcellularLocation>
</comment>
<keyword evidence="6 8" id="KW-0472">Membrane</keyword>
<dbReference type="PANTHER" id="PTHR30558:SF3">
    <property type="entry name" value="BIOPOLYMER TRANSPORT PROTEIN EXBD-RELATED"/>
    <property type="match status" value="1"/>
</dbReference>
<keyword evidence="7" id="KW-0813">Transport</keyword>
<evidence type="ECO:0000256" key="7">
    <source>
        <dbReference type="RuleBase" id="RU003879"/>
    </source>
</evidence>
<proteinExistence type="inferred from homology"/>
<accession>E1R6A4</accession>
<comment type="similarity">
    <text evidence="2 7">Belongs to the ExbD/TolR family.</text>
</comment>
<dbReference type="OrthoDB" id="9793581at2"/>
<keyword evidence="5 8" id="KW-1133">Transmembrane helix</keyword>
<evidence type="ECO:0000313" key="10">
    <source>
        <dbReference type="Proteomes" id="UP000002318"/>
    </source>
</evidence>
<evidence type="ECO:0000256" key="3">
    <source>
        <dbReference type="ARBA" id="ARBA00022475"/>
    </source>
</evidence>
<dbReference type="Proteomes" id="UP000002318">
    <property type="component" value="Chromosome"/>
</dbReference>
<dbReference type="GO" id="GO:0022857">
    <property type="term" value="F:transmembrane transporter activity"/>
    <property type="evidence" value="ECO:0007669"/>
    <property type="project" value="InterPro"/>
</dbReference>
<dbReference type="GO" id="GO:0015031">
    <property type="term" value="P:protein transport"/>
    <property type="evidence" value="ECO:0007669"/>
    <property type="project" value="UniProtKB-KW"/>
</dbReference>
<reference evidence="9 10" key="1">
    <citation type="journal article" date="2010" name="Stand. Genomic Sci.">
        <title>Complete genome sequence of Spirochaeta smaragdinae type strain (SEBR 4228).</title>
        <authorList>
            <person name="Mavromatis K."/>
            <person name="Yasawong M."/>
            <person name="Chertkov O."/>
            <person name="Lapidus A."/>
            <person name="Lucas S."/>
            <person name="Nolan M."/>
            <person name="Del Rio T.G."/>
            <person name="Tice H."/>
            <person name="Cheng J.F."/>
            <person name="Pitluck S."/>
            <person name="Liolios K."/>
            <person name="Ivanova N."/>
            <person name="Tapia R."/>
            <person name="Han C."/>
            <person name="Bruce D."/>
            <person name="Goodwin L."/>
            <person name="Pati A."/>
            <person name="Chen A."/>
            <person name="Palaniappan K."/>
            <person name="Land M."/>
            <person name="Hauser L."/>
            <person name="Chang Y.J."/>
            <person name="Jeffries C.D."/>
            <person name="Detter J.C."/>
            <person name="Rohde M."/>
            <person name="Brambilla E."/>
            <person name="Spring S."/>
            <person name="Goker M."/>
            <person name="Sikorski J."/>
            <person name="Woyke T."/>
            <person name="Bristow J."/>
            <person name="Eisen J.A."/>
            <person name="Markowitz V."/>
            <person name="Hugenholtz P."/>
            <person name="Klenk H.P."/>
            <person name="Kyrpides N.C."/>
        </authorList>
    </citation>
    <scope>NUCLEOTIDE SEQUENCE [LARGE SCALE GENOMIC DNA]</scope>
    <source>
        <strain evidence="10">DSM 11293 / JCM 15392 / SEBR 4228</strain>
    </source>
</reference>
<organism evidence="9 10">
    <name type="scientific">Sediminispirochaeta smaragdinae (strain DSM 11293 / JCM 15392 / SEBR 4228)</name>
    <name type="common">Spirochaeta smaragdinae</name>
    <dbReference type="NCBI Taxonomy" id="573413"/>
    <lineage>
        <taxon>Bacteria</taxon>
        <taxon>Pseudomonadati</taxon>
        <taxon>Spirochaetota</taxon>
        <taxon>Spirochaetia</taxon>
        <taxon>Spirochaetales</taxon>
        <taxon>Spirochaetaceae</taxon>
        <taxon>Sediminispirochaeta</taxon>
    </lineage>
</organism>
<evidence type="ECO:0000256" key="8">
    <source>
        <dbReference type="SAM" id="Phobius"/>
    </source>
</evidence>
<dbReference type="eggNOG" id="COG0848">
    <property type="taxonomic scope" value="Bacteria"/>
</dbReference>
<keyword evidence="7" id="KW-0653">Protein transport</keyword>